<accession>A0A2P6NKX8</accession>
<feature type="domain" description="BRO1" evidence="2">
    <location>
        <begin position="98"/>
        <end position="379"/>
    </location>
</feature>
<dbReference type="Gene3D" id="1.25.40.280">
    <property type="entry name" value="alix/aip1 like domains"/>
    <property type="match status" value="1"/>
</dbReference>
<organism evidence="3 4">
    <name type="scientific">Planoprotostelium fungivorum</name>
    <dbReference type="NCBI Taxonomy" id="1890364"/>
    <lineage>
        <taxon>Eukaryota</taxon>
        <taxon>Amoebozoa</taxon>
        <taxon>Evosea</taxon>
        <taxon>Variosea</taxon>
        <taxon>Cavosteliida</taxon>
        <taxon>Cavosteliaceae</taxon>
        <taxon>Planoprotostelium</taxon>
    </lineage>
</organism>
<evidence type="ECO:0000259" key="2">
    <source>
        <dbReference type="PROSITE" id="PS51180"/>
    </source>
</evidence>
<dbReference type="PANTHER" id="PTHR23032">
    <property type="entry name" value="BRO1 DOMAIN-CONTAINING PROTEIN BROX"/>
    <property type="match status" value="1"/>
</dbReference>
<reference evidence="3 4" key="1">
    <citation type="journal article" date="2018" name="Genome Biol. Evol.">
        <title>Multiple Roots of Fruiting Body Formation in Amoebozoa.</title>
        <authorList>
            <person name="Hillmann F."/>
            <person name="Forbes G."/>
            <person name="Novohradska S."/>
            <person name="Ferling I."/>
            <person name="Riege K."/>
            <person name="Groth M."/>
            <person name="Westermann M."/>
            <person name="Marz M."/>
            <person name="Spaller T."/>
            <person name="Winckler T."/>
            <person name="Schaap P."/>
            <person name="Glockner G."/>
        </authorList>
    </citation>
    <scope>NUCLEOTIDE SEQUENCE [LARGE SCALE GENOMIC DNA]</scope>
    <source>
        <strain evidence="3 4">Jena</strain>
    </source>
</reference>
<dbReference type="InterPro" id="IPR038898">
    <property type="entry name" value="BROX"/>
</dbReference>
<proteinExistence type="inferred from homology"/>
<comment type="caution">
    <text evidence="3">The sequence shown here is derived from an EMBL/GenBank/DDBJ whole genome shotgun (WGS) entry which is preliminary data.</text>
</comment>
<dbReference type="AlphaFoldDB" id="A0A2P6NKX8"/>
<dbReference type="Pfam" id="PF03097">
    <property type="entry name" value="BRO1"/>
    <property type="match status" value="1"/>
</dbReference>
<evidence type="ECO:0000256" key="1">
    <source>
        <dbReference type="ARBA" id="ARBA00008901"/>
    </source>
</evidence>
<dbReference type="EMBL" id="MDYQ01000059">
    <property type="protein sequence ID" value="PRP84621.1"/>
    <property type="molecule type" value="Genomic_DNA"/>
</dbReference>
<dbReference type="STRING" id="1890364.A0A2P6NKX8"/>
<protein>
    <submittedName>
        <fullName evidence="3">ALG-2 interacting protein X</fullName>
    </submittedName>
</protein>
<dbReference type="PROSITE" id="PS51180">
    <property type="entry name" value="BRO1"/>
    <property type="match status" value="1"/>
</dbReference>
<dbReference type="InterPro" id="IPR038499">
    <property type="entry name" value="BRO1_sf"/>
</dbReference>
<sequence>MDASTSRSHPLKWMCVYRSILPKTRPFPFDQLLPTKDQGTLDQLNKISKSREEMRIFLDQEHAASTVTAIERYLPDFLGLLSSMGNQSPDKIPQTNKFKWTAPLGRHLINSTHDTTSTTWEINSTLMAYALAMRNQAAESIKGITELPHLEAEKRINTVSSLLTKAAGVFDHLGNSMERVPPDAILPETSPSMLSALSSLSLAEAEEAAVVKGLMKNVSYGAIAKLAADIYTRLDHVTTVLRTAKIVDLTSQDLLSFVTVKSMLWKILTHQFLGENQFAQGNYGLSIQYMRAAKSLAEQKVNASDATLSSILNQQLQEVKKMEEKLTQDNDNIYFSNLPGTSLPPIENTSIVKPTPFTPFPPSQLKIVYRPDDSSCLIQ</sequence>
<keyword evidence="4" id="KW-1185">Reference proteome</keyword>
<name>A0A2P6NKX8_9EUKA</name>
<dbReference type="PANTHER" id="PTHR23032:SF15">
    <property type="entry name" value="BRO1 DOMAIN-CONTAINING PROTEIN"/>
    <property type="match status" value="1"/>
</dbReference>
<dbReference type="OrthoDB" id="10266451at2759"/>
<comment type="similarity">
    <text evidence="1">Belongs to the BROX family.</text>
</comment>
<gene>
    <name evidence="3" type="ORF">PROFUN_07871</name>
</gene>
<evidence type="ECO:0000313" key="4">
    <source>
        <dbReference type="Proteomes" id="UP000241769"/>
    </source>
</evidence>
<dbReference type="InParanoid" id="A0A2P6NKX8"/>
<dbReference type="Proteomes" id="UP000241769">
    <property type="component" value="Unassembled WGS sequence"/>
</dbReference>
<evidence type="ECO:0000313" key="3">
    <source>
        <dbReference type="EMBL" id="PRP84621.1"/>
    </source>
</evidence>
<dbReference type="InterPro" id="IPR004328">
    <property type="entry name" value="BRO1_dom"/>
</dbReference>
<dbReference type="SMART" id="SM01041">
    <property type="entry name" value="BRO1"/>
    <property type="match status" value="1"/>
</dbReference>